<gene>
    <name evidence="12" type="primary">LOC114240418</name>
</gene>
<dbReference type="GO" id="GO:0004984">
    <property type="term" value="F:olfactory receptor activity"/>
    <property type="evidence" value="ECO:0007669"/>
    <property type="project" value="InterPro"/>
</dbReference>
<keyword evidence="11" id="KW-1185">Reference proteome</keyword>
<evidence type="ECO:0000256" key="2">
    <source>
        <dbReference type="ARBA" id="ARBA00022475"/>
    </source>
</evidence>
<keyword evidence="2" id="KW-1003">Cell membrane</keyword>
<dbReference type="Proteomes" id="UP000504629">
    <property type="component" value="Unplaced"/>
</dbReference>
<evidence type="ECO:0000256" key="7">
    <source>
        <dbReference type="ARBA" id="ARBA00023136"/>
    </source>
</evidence>
<keyword evidence="8 10" id="KW-0675">Receptor</keyword>
<dbReference type="GO" id="GO:0005886">
    <property type="term" value="C:plasma membrane"/>
    <property type="evidence" value="ECO:0007669"/>
    <property type="project" value="UniProtKB-SubCell"/>
</dbReference>
<dbReference type="Pfam" id="PF02949">
    <property type="entry name" value="7tm_6"/>
    <property type="match status" value="1"/>
</dbReference>
<dbReference type="PANTHER" id="PTHR21137:SF35">
    <property type="entry name" value="ODORANT RECEPTOR 19A-RELATED"/>
    <property type="match status" value="1"/>
</dbReference>
<dbReference type="RefSeq" id="XP_028026743.1">
    <property type="nucleotide sequence ID" value="XM_028170942.1"/>
</dbReference>
<protein>
    <recommendedName>
        <fullName evidence="10">Odorant receptor</fullName>
    </recommendedName>
</protein>
<feature type="transmembrane region" description="Helical" evidence="10">
    <location>
        <begin position="141"/>
        <end position="162"/>
    </location>
</feature>
<name>A0A6J2JBQ5_BOMMA</name>
<comment type="similarity">
    <text evidence="10">Belongs to the insect chemoreceptor superfamily. Heteromeric odorant receptor channel (TC 1.A.69) family.</text>
</comment>
<evidence type="ECO:0000256" key="3">
    <source>
        <dbReference type="ARBA" id="ARBA00022606"/>
    </source>
</evidence>
<keyword evidence="5 10" id="KW-0552">Olfaction</keyword>
<evidence type="ECO:0000313" key="12">
    <source>
        <dbReference type="RefSeq" id="XP_028026743.1"/>
    </source>
</evidence>
<evidence type="ECO:0000256" key="10">
    <source>
        <dbReference type="RuleBase" id="RU351113"/>
    </source>
</evidence>
<evidence type="ECO:0000256" key="4">
    <source>
        <dbReference type="ARBA" id="ARBA00022692"/>
    </source>
</evidence>
<accession>A0A6J2JBQ5</accession>
<dbReference type="GO" id="GO:0005549">
    <property type="term" value="F:odorant binding"/>
    <property type="evidence" value="ECO:0007669"/>
    <property type="project" value="InterPro"/>
</dbReference>
<evidence type="ECO:0000256" key="9">
    <source>
        <dbReference type="ARBA" id="ARBA00023224"/>
    </source>
</evidence>
<dbReference type="AlphaFoldDB" id="A0A6J2JBQ5"/>
<evidence type="ECO:0000256" key="5">
    <source>
        <dbReference type="ARBA" id="ARBA00022725"/>
    </source>
</evidence>
<evidence type="ECO:0000313" key="11">
    <source>
        <dbReference type="Proteomes" id="UP000504629"/>
    </source>
</evidence>
<dbReference type="CTD" id="692470"/>
<feature type="transmembrane region" description="Helical" evidence="10">
    <location>
        <begin position="75"/>
        <end position="95"/>
    </location>
</feature>
<dbReference type="GeneID" id="114240418"/>
<dbReference type="PANTHER" id="PTHR21137">
    <property type="entry name" value="ODORANT RECEPTOR"/>
    <property type="match status" value="1"/>
</dbReference>
<comment type="caution">
    <text evidence="10">Lacks conserved residue(s) required for the propagation of feature annotation.</text>
</comment>
<organism evidence="11 12">
    <name type="scientific">Bombyx mandarina</name>
    <name type="common">Wild silk moth</name>
    <name type="synonym">Wild silkworm</name>
    <dbReference type="NCBI Taxonomy" id="7092"/>
    <lineage>
        <taxon>Eukaryota</taxon>
        <taxon>Metazoa</taxon>
        <taxon>Ecdysozoa</taxon>
        <taxon>Arthropoda</taxon>
        <taxon>Hexapoda</taxon>
        <taxon>Insecta</taxon>
        <taxon>Pterygota</taxon>
        <taxon>Neoptera</taxon>
        <taxon>Endopterygota</taxon>
        <taxon>Lepidoptera</taxon>
        <taxon>Glossata</taxon>
        <taxon>Ditrysia</taxon>
        <taxon>Bombycoidea</taxon>
        <taxon>Bombycidae</taxon>
        <taxon>Bombycinae</taxon>
        <taxon>Bombyx</taxon>
    </lineage>
</organism>
<sequence>MIFVDDAVIGIKDPREYRHLRVLRTSLRLLGAWPGHYLGEETGSKYECAPMFLLMFIKIACLYLTIVYLRNNADVLGFFELGHVYLTIFMTFVTLSRGFSLTWNPNYHKVVKKFITEMHLLYFKDNSEYAMKTHRRVHKISHFYTVFLKVQMIAGLTLFNVIPMYNNYRQGNYASDRPANITYDLSIYYETFDILNTPNGYIFICVFNWFASYICCSFFCSFDLILSLMISTVSGHFRILIHNLLTFPLPEAITASKKFVDKHRCNGNRSEFVLEEAKLYSPAEMWQVTDRLRQCIDYHRKLVEFTGDISEAFGPMLFVYYLFHQVSGCLLLLECSQLNTAALVRYGVLTVVLYQQLIQLSVIVESVGTVTGRLKDAVYEVPWEYMDTSNRKTVAIFLMNVQEPLHVNALGLAKVGVQSMAAILKTSFSYFTFLRTVSE</sequence>
<comment type="subcellular location">
    <subcellularLocation>
        <location evidence="1 10">Cell membrane</location>
        <topology evidence="1 10">Multi-pass membrane protein</topology>
    </subcellularLocation>
</comment>
<dbReference type="OrthoDB" id="6678752at2759"/>
<keyword evidence="6 10" id="KW-1133">Transmembrane helix</keyword>
<evidence type="ECO:0000256" key="8">
    <source>
        <dbReference type="ARBA" id="ARBA00023170"/>
    </source>
</evidence>
<feature type="transmembrane region" description="Helical" evidence="10">
    <location>
        <begin position="51"/>
        <end position="69"/>
    </location>
</feature>
<reference evidence="12" key="1">
    <citation type="submission" date="2025-08" db="UniProtKB">
        <authorList>
            <consortium name="RefSeq"/>
        </authorList>
    </citation>
    <scope>IDENTIFICATION</scope>
    <source>
        <tissue evidence="12">Silk gland</tissue>
    </source>
</reference>
<keyword evidence="4 10" id="KW-0812">Transmembrane</keyword>
<dbReference type="GO" id="GO:0007165">
    <property type="term" value="P:signal transduction"/>
    <property type="evidence" value="ECO:0007669"/>
    <property type="project" value="UniProtKB-KW"/>
</dbReference>
<keyword evidence="7 10" id="KW-0472">Membrane</keyword>
<dbReference type="KEGG" id="bman:114240418"/>
<keyword evidence="9 10" id="KW-0807">Transducer</keyword>
<feature type="transmembrane region" description="Helical" evidence="10">
    <location>
        <begin position="201"/>
        <end position="230"/>
    </location>
</feature>
<evidence type="ECO:0000256" key="6">
    <source>
        <dbReference type="ARBA" id="ARBA00022989"/>
    </source>
</evidence>
<dbReference type="InterPro" id="IPR004117">
    <property type="entry name" value="7tm6_olfct_rcpt"/>
</dbReference>
<proteinExistence type="inferred from homology"/>
<keyword evidence="3 10" id="KW-0716">Sensory transduction</keyword>
<evidence type="ECO:0000256" key="1">
    <source>
        <dbReference type="ARBA" id="ARBA00004651"/>
    </source>
</evidence>